<reference evidence="9" key="1">
    <citation type="submission" date="2025-08" db="UniProtKB">
        <authorList>
            <consortium name="RefSeq"/>
        </authorList>
    </citation>
    <scope>IDENTIFICATION</scope>
    <source>
        <strain evidence="9">OHB3-1</strain>
    </source>
</reference>
<dbReference type="GO" id="GO:0016567">
    <property type="term" value="P:protein ubiquitination"/>
    <property type="evidence" value="ECO:0007669"/>
    <property type="project" value="TreeGrafter"/>
</dbReference>
<dbReference type="Gene3D" id="3.30.40.10">
    <property type="entry name" value="Zinc/RING finger domain, C3HC4 (zinc finger)"/>
    <property type="match status" value="1"/>
</dbReference>
<evidence type="ECO:0000256" key="1">
    <source>
        <dbReference type="ARBA" id="ARBA00000900"/>
    </source>
</evidence>
<dbReference type="GO" id="GO:0008270">
    <property type="term" value="F:zinc ion binding"/>
    <property type="evidence" value="ECO:0007669"/>
    <property type="project" value="UniProtKB-KW"/>
</dbReference>
<accession>A0A6J1CX45</accession>
<dbReference type="Proteomes" id="UP000504603">
    <property type="component" value="Unplaced"/>
</dbReference>
<dbReference type="EC" id="2.3.2.27" evidence="2"/>
<keyword evidence="3" id="KW-0479">Metal-binding</keyword>
<organism evidence="8 9">
    <name type="scientific">Momordica charantia</name>
    <name type="common">Bitter gourd</name>
    <name type="synonym">Balsam pear</name>
    <dbReference type="NCBI Taxonomy" id="3673"/>
    <lineage>
        <taxon>Eukaryota</taxon>
        <taxon>Viridiplantae</taxon>
        <taxon>Streptophyta</taxon>
        <taxon>Embryophyta</taxon>
        <taxon>Tracheophyta</taxon>
        <taxon>Spermatophyta</taxon>
        <taxon>Magnoliopsida</taxon>
        <taxon>eudicotyledons</taxon>
        <taxon>Gunneridae</taxon>
        <taxon>Pentapetalae</taxon>
        <taxon>rosids</taxon>
        <taxon>fabids</taxon>
        <taxon>Cucurbitales</taxon>
        <taxon>Cucurbitaceae</taxon>
        <taxon>Momordiceae</taxon>
        <taxon>Momordica</taxon>
    </lineage>
</organism>
<dbReference type="GO" id="GO:0005737">
    <property type="term" value="C:cytoplasm"/>
    <property type="evidence" value="ECO:0007669"/>
    <property type="project" value="TreeGrafter"/>
</dbReference>
<feature type="domain" description="RING-type" evidence="7">
    <location>
        <begin position="236"/>
        <end position="277"/>
    </location>
</feature>
<gene>
    <name evidence="9" type="primary">LOC111015097</name>
</gene>
<keyword evidence="4 6" id="KW-0863">Zinc-finger</keyword>
<dbReference type="SUPFAM" id="SSF57850">
    <property type="entry name" value="RING/U-box"/>
    <property type="match status" value="1"/>
</dbReference>
<protein>
    <recommendedName>
        <fullName evidence="2">RING-type E3 ubiquitin transferase</fullName>
        <ecNumber evidence="2">2.3.2.27</ecNumber>
    </recommendedName>
</protein>
<comment type="catalytic activity">
    <reaction evidence="1">
        <text>S-ubiquitinyl-[E2 ubiquitin-conjugating enzyme]-L-cysteine + [acceptor protein]-L-lysine = [E2 ubiquitin-conjugating enzyme]-L-cysteine + N(6)-ubiquitinyl-[acceptor protein]-L-lysine.</text>
        <dbReference type="EC" id="2.3.2.27"/>
    </reaction>
</comment>
<dbReference type="GeneID" id="111015097"/>
<dbReference type="PROSITE" id="PS50089">
    <property type="entry name" value="ZF_RING_2"/>
    <property type="match status" value="1"/>
</dbReference>
<dbReference type="InterPro" id="IPR001841">
    <property type="entry name" value="Znf_RING"/>
</dbReference>
<evidence type="ECO:0000256" key="3">
    <source>
        <dbReference type="ARBA" id="ARBA00022723"/>
    </source>
</evidence>
<dbReference type="PANTHER" id="PTHR15710:SF67">
    <property type="entry name" value="E3 UBIQUITIN-PROTEIN LIGASE SGR9, AMYLOPLASTIC"/>
    <property type="match status" value="1"/>
</dbReference>
<dbReference type="RefSeq" id="XP_022145706.1">
    <property type="nucleotide sequence ID" value="XM_022290014.1"/>
</dbReference>
<name>A0A6J1CX45_MOMCH</name>
<dbReference type="CDD" id="cd16454">
    <property type="entry name" value="RING-H2_PA-TM-RING"/>
    <property type="match status" value="1"/>
</dbReference>
<dbReference type="PANTHER" id="PTHR15710">
    <property type="entry name" value="E3 UBIQUITIN-PROTEIN LIGASE PRAJA"/>
    <property type="match status" value="1"/>
</dbReference>
<evidence type="ECO:0000256" key="6">
    <source>
        <dbReference type="PROSITE-ProRule" id="PRU00175"/>
    </source>
</evidence>
<evidence type="ECO:0000313" key="9">
    <source>
        <dbReference type="RefSeq" id="XP_022145706.1"/>
    </source>
</evidence>
<evidence type="ECO:0000313" key="8">
    <source>
        <dbReference type="Proteomes" id="UP000504603"/>
    </source>
</evidence>
<evidence type="ECO:0000256" key="4">
    <source>
        <dbReference type="ARBA" id="ARBA00022771"/>
    </source>
</evidence>
<sequence>MAKLGSTHKKVHISPNFDKGTAIRTHDPIMEELEPPTVIMAALSALSPLHLSDLSHSIFSDIHHRRRRLTFILSSPTLFSLTLRHLNSLSLSHKSLLIARFLLSALRRLCHPFQPPAKSLPQHPSTAAITPRDLDAAVLLLLLCEVRQHNPAALETPLPKWRAALCRIYSDSILSISGIISGGGAVMVPYVETVARCWKFVGFVGSCGGKGKREVAASPVAVVELPSVAAAAAVECVICKEEMGEGRDACQLPCEHLFHWLCILPWLRKRNTCPCCRFQLPTDDVFAEIQRLWEILLKLGSTITTSDGD</sequence>
<evidence type="ECO:0000259" key="7">
    <source>
        <dbReference type="PROSITE" id="PS50089"/>
    </source>
</evidence>
<evidence type="ECO:0000256" key="2">
    <source>
        <dbReference type="ARBA" id="ARBA00012483"/>
    </source>
</evidence>
<dbReference type="KEGG" id="mcha:111015097"/>
<keyword evidence="8" id="KW-1185">Reference proteome</keyword>
<dbReference type="InterPro" id="IPR013083">
    <property type="entry name" value="Znf_RING/FYVE/PHD"/>
</dbReference>
<dbReference type="AlphaFoldDB" id="A0A6J1CX45"/>
<dbReference type="OrthoDB" id="21204at2759"/>
<dbReference type="SMART" id="SM00184">
    <property type="entry name" value="RING"/>
    <property type="match status" value="1"/>
</dbReference>
<dbReference type="GO" id="GO:0061630">
    <property type="term" value="F:ubiquitin protein ligase activity"/>
    <property type="evidence" value="ECO:0007669"/>
    <property type="project" value="UniProtKB-EC"/>
</dbReference>
<dbReference type="Pfam" id="PF13639">
    <property type="entry name" value="zf-RING_2"/>
    <property type="match status" value="1"/>
</dbReference>
<evidence type="ECO:0000256" key="5">
    <source>
        <dbReference type="ARBA" id="ARBA00022833"/>
    </source>
</evidence>
<proteinExistence type="predicted"/>
<keyword evidence="5" id="KW-0862">Zinc</keyword>